<gene>
    <name evidence="5" type="ORF">LR394_36620</name>
</gene>
<evidence type="ECO:0000256" key="1">
    <source>
        <dbReference type="SAM" id="MobiDB-lite"/>
    </source>
</evidence>
<dbReference type="AlphaFoldDB" id="A0A9X1SYK1"/>
<dbReference type="GO" id="GO:0016799">
    <property type="term" value="F:hydrolase activity, hydrolyzing N-glycosyl compounds"/>
    <property type="evidence" value="ECO:0007669"/>
    <property type="project" value="InterPro"/>
</dbReference>
<keyword evidence="6" id="KW-1185">Reference proteome</keyword>
<dbReference type="Proteomes" id="UP001138997">
    <property type="component" value="Unassembled WGS sequence"/>
</dbReference>
<comment type="caution">
    <text evidence="5">The sequence shown here is derived from an EMBL/GenBank/DDBJ whole genome shotgun (WGS) entry which is preliminary data.</text>
</comment>
<evidence type="ECO:0000259" key="4">
    <source>
        <dbReference type="Pfam" id="PF21027"/>
    </source>
</evidence>
<name>A0A9X1SYK1_9ACTN</name>
<dbReference type="Pfam" id="PF07632">
    <property type="entry name" value="Sde182_NH-like"/>
    <property type="match status" value="1"/>
</dbReference>
<sequence>MPRPKTLVAAAALLALTLMPGTAVASIAPSTADRSGQDRQGRQNQQVKPRIIITQDGEVDDMDSFIRWLYYANEFDTAGIILTSSRFHWAGNGDDVQPYRWTGTEWVNDYIDRYAKIYPNLRKHADGYPSPAKLRSLYKIGNISNVGEMTEVTEGSELIRKTILDKDRRTLNIQAWGGTNATARALKSIQEQYQGTKAWPRIQREVSQKVVIYNILTQDSTLADYIKPNWPDIKIIDNQSQFWSFAYAWTSTVPAPLQDVLKAPYMEKYLLNGHGPLLEQYRTYRDGKPTPGDDENNRWRPESNLNYAVHDFISEGDSPAFMYLFDCNGLRSSEDPTWGGWGGRFTPNATGWLDTTDVSPYGSPPRSYPLIRWVREIQNDFAARADWGITPSYRKANHVPEGSVKQGVDLKARPGQSIRLDGHGSDPDGDKLTYRWWQYTDADTFDGTVEIKGAETKSARFTVPADAPTGSTIHVILEIEDDGTPALKHYQRAVVTVR</sequence>
<evidence type="ECO:0000313" key="6">
    <source>
        <dbReference type="Proteomes" id="UP001138997"/>
    </source>
</evidence>
<reference evidence="5" key="1">
    <citation type="submission" date="2021-11" db="EMBL/GenBank/DDBJ databases">
        <title>Streptomyces corallinus and Kineosporia corallina sp. nov., two new coral-derived marine actinobacteria.</title>
        <authorList>
            <person name="Buangrab K."/>
            <person name="Sutthacheep M."/>
            <person name="Yeemin T."/>
            <person name="Harunari E."/>
            <person name="Igarashi Y."/>
            <person name="Sripreechasak P."/>
            <person name="Kanchanasin P."/>
            <person name="Tanasupawat S."/>
            <person name="Phongsopitanun W."/>
        </authorList>
    </citation>
    <scope>NUCLEOTIDE SEQUENCE</scope>
    <source>
        <strain evidence="5">JCM 31032</strain>
    </source>
</reference>
<dbReference type="Pfam" id="PF21027">
    <property type="entry name" value="Sde0182_C"/>
    <property type="match status" value="1"/>
</dbReference>
<feature type="region of interest" description="Disordered" evidence="1">
    <location>
        <begin position="29"/>
        <end position="49"/>
    </location>
</feature>
<proteinExistence type="predicted"/>
<protein>
    <submittedName>
        <fullName evidence="5">DUF1593 domain-containing protein</fullName>
    </submittedName>
</protein>
<dbReference type="Gene3D" id="3.90.245.10">
    <property type="entry name" value="Ribonucleoside hydrolase-like"/>
    <property type="match status" value="1"/>
</dbReference>
<accession>A0A9X1SYK1</accession>
<evidence type="ECO:0000259" key="3">
    <source>
        <dbReference type="Pfam" id="PF07632"/>
    </source>
</evidence>
<feature type="signal peptide" evidence="2">
    <location>
        <begin position="1"/>
        <end position="25"/>
    </location>
</feature>
<dbReference type="Gene3D" id="2.60.40.10">
    <property type="entry name" value="Immunoglobulins"/>
    <property type="match status" value="1"/>
</dbReference>
<organism evidence="5 6">
    <name type="scientific">Kineosporia babensis</name>
    <dbReference type="NCBI Taxonomy" id="499548"/>
    <lineage>
        <taxon>Bacteria</taxon>
        <taxon>Bacillati</taxon>
        <taxon>Actinomycetota</taxon>
        <taxon>Actinomycetes</taxon>
        <taxon>Kineosporiales</taxon>
        <taxon>Kineosporiaceae</taxon>
        <taxon>Kineosporia</taxon>
    </lineage>
</organism>
<dbReference type="GO" id="GO:0005975">
    <property type="term" value="P:carbohydrate metabolic process"/>
    <property type="evidence" value="ECO:0007669"/>
    <property type="project" value="UniProtKB-ARBA"/>
</dbReference>
<feature type="chain" id="PRO_5040810332" evidence="2">
    <location>
        <begin position="26"/>
        <end position="498"/>
    </location>
</feature>
<dbReference type="RefSeq" id="WP_231449287.1">
    <property type="nucleotide sequence ID" value="NZ_JAJOMB010000030.1"/>
</dbReference>
<dbReference type="InterPro" id="IPR048527">
    <property type="entry name" value="Sde182_C"/>
</dbReference>
<dbReference type="InterPro" id="IPR013783">
    <property type="entry name" value="Ig-like_fold"/>
</dbReference>
<evidence type="ECO:0000313" key="5">
    <source>
        <dbReference type="EMBL" id="MCD5316435.1"/>
    </source>
</evidence>
<feature type="domain" description="Cellulose-binding Sde182 nucleoside hydrolase-like" evidence="3">
    <location>
        <begin position="50"/>
        <end position="345"/>
    </location>
</feature>
<evidence type="ECO:0000256" key="2">
    <source>
        <dbReference type="SAM" id="SignalP"/>
    </source>
</evidence>
<feature type="domain" description="Cellulose-binding Sde182 C-terminal" evidence="4">
    <location>
        <begin position="418"/>
        <end position="497"/>
    </location>
</feature>
<keyword evidence="2" id="KW-0732">Signal</keyword>
<dbReference type="EMBL" id="JAJOMB010000030">
    <property type="protein sequence ID" value="MCD5316435.1"/>
    <property type="molecule type" value="Genomic_DNA"/>
</dbReference>
<dbReference type="InterPro" id="IPR036452">
    <property type="entry name" value="Ribo_hydro-like"/>
</dbReference>
<dbReference type="InterPro" id="IPR011483">
    <property type="entry name" value="Sde182_NH-like"/>
</dbReference>